<sequence length="45" mass="5226">MKTFLKRTIGPNAAVLLTLLFLPVFLITDNVDMLQQMIDYLNRED</sequence>
<organism evidence="1 2">
    <name type="scientific">Fictibacillus iocasae</name>
    <dbReference type="NCBI Taxonomy" id="2715437"/>
    <lineage>
        <taxon>Bacteria</taxon>
        <taxon>Bacillati</taxon>
        <taxon>Bacillota</taxon>
        <taxon>Bacilli</taxon>
        <taxon>Bacillales</taxon>
        <taxon>Fictibacillaceae</taxon>
        <taxon>Fictibacillus</taxon>
    </lineage>
</organism>
<proteinExistence type="predicted"/>
<dbReference type="Proteomes" id="UP001596549">
    <property type="component" value="Unassembled WGS sequence"/>
</dbReference>
<evidence type="ECO:0000313" key="2">
    <source>
        <dbReference type="Proteomes" id="UP001596549"/>
    </source>
</evidence>
<protein>
    <submittedName>
        <fullName evidence="1">Uncharacterized protein</fullName>
    </submittedName>
</protein>
<dbReference type="EMBL" id="JBHTCP010000047">
    <property type="protein sequence ID" value="MFC7372819.1"/>
    <property type="molecule type" value="Genomic_DNA"/>
</dbReference>
<name>A0ABW2NXS2_9BACL</name>
<reference evidence="2" key="1">
    <citation type="journal article" date="2019" name="Int. J. Syst. Evol. Microbiol.">
        <title>The Global Catalogue of Microorganisms (GCM) 10K type strain sequencing project: providing services to taxonomists for standard genome sequencing and annotation.</title>
        <authorList>
            <consortium name="The Broad Institute Genomics Platform"/>
            <consortium name="The Broad Institute Genome Sequencing Center for Infectious Disease"/>
            <person name="Wu L."/>
            <person name="Ma J."/>
        </authorList>
    </citation>
    <scope>NUCLEOTIDE SEQUENCE [LARGE SCALE GENOMIC DNA]</scope>
    <source>
        <strain evidence="2">NBRC 106396</strain>
    </source>
</reference>
<gene>
    <name evidence="1" type="ORF">ACFQPF_14220</name>
</gene>
<evidence type="ECO:0000313" key="1">
    <source>
        <dbReference type="EMBL" id="MFC7372819.1"/>
    </source>
</evidence>
<comment type="caution">
    <text evidence="1">The sequence shown here is derived from an EMBL/GenBank/DDBJ whole genome shotgun (WGS) entry which is preliminary data.</text>
</comment>
<accession>A0ABW2NXS2</accession>
<dbReference type="RefSeq" id="WP_379750385.1">
    <property type="nucleotide sequence ID" value="NZ_JBHTCP010000047.1"/>
</dbReference>
<keyword evidence="2" id="KW-1185">Reference proteome</keyword>